<keyword evidence="2" id="KW-1133">Transmembrane helix</keyword>
<feature type="transmembrane region" description="Helical" evidence="2">
    <location>
        <begin position="107"/>
        <end position="129"/>
    </location>
</feature>
<feature type="transmembrane region" description="Helical" evidence="2">
    <location>
        <begin position="40"/>
        <end position="58"/>
    </location>
</feature>
<evidence type="ECO:0000256" key="2">
    <source>
        <dbReference type="SAM" id="Phobius"/>
    </source>
</evidence>
<dbReference type="Proteomes" id="UP001551582">
    <property type="component" value="Unassembled WGS sequence"/>
</dbReference>
<evidence type="ECO:0000256" key="1">
    <source>
        <dbReference type="SAM" id="MobiDB-lite"/>
    </source>
</evidence>
<feature type="transmembrane region" description="Helical" evidence="2">
    <location>
        <begin position="135"/>
        <end position="157"/>
    </location>
</feature>
<name>A0ABV3EG89_9ACTN</name>
<evidence type="ECO:0000313" key="4">
    <source>
        <dbReference type="Proteomes" id="UP001551582"/>
    </source>
</evidence>
<feature type="transmembrane region" description="Helical" evidence="2">
    <location>
        <begin position="64"/>
        <end position="86"/>
    </location>
</feature>
<sequence>MRDTSGRPPASDTPGRAPARAPSVGAALLRPVVRATPWRTIAAAAVLSLLLAAAPRLTGGQADGWLALSVLRGSAVAFALGAAFLLDDPARHTTAAVPTRRAVRHGLRLALVLPVAALWWTAALLLVPSAVRPPVAGVTVEAATILALALCGAAFAIHRGDRTRPGRAVAGALLTTAILAPLLTPGSWALFVPPDDERWAVAHDRWAVLLCVVLVVAGALGGTEPVRRAGLRGLRSPSGTSGPPRG</sequence>
<dbReference type="RefSeq" id="WP_359989413.1">
    <property type="nucleotide sequence ID" value="NZ_JBEZLS010000039.1"/>
</dbReference>
<keyword evidence="2" id="KW-0472">Membrane</keyword>
<feature type="transmembrane region" description="Helical" evidence="2">
    <location>
        <begin position="169"/>
        <end position="191"/>
    </location>
</feature>
<proteinExistence type="predicted"/>
<feature type="region of interest" description="Disordered" evidence="1">
    <location>
        <begin position="1"/>
        <end position="22"/>
    </location>
</feature>
<organism evidence="3 4">
    <name type="scientific">Streptomyces griseoloalbus</name>
    <dbReference type="NCBI Taxonomy" id="67303"/>
    <lineage>
        <taxon>Bacteria</taxon>
        <taxon>Bacillati</taxon>
        <taxon>Actinomycetota</taxon>
        <taxon>Actinomycetes</taxon>
        <taxon>Kitasatosporales</taxon>
        <taxon>Streptomycetaceae</taxon>
        <taxon>Streptomyces</taxon>
    </lineage>
</organism>
<dbReference type="EMBL" id="JBEZLS010000039">
    <property type="protein sequence ID" value="MEU9355994.1"/>
    <property type="molecule type" value="Genomic_DNA"/>
</dbReference>
<protein>
    <submittedName>
        <fullName evidence="3">ABC transporter</fullName>
    </submittedName>
</protein>
<comment type="caution">
    <text evidence="3">The sequence shown here is derived from an EMBL/GenBank/DDBJ whole genome shotgun (WGS) entry which is preliminary data.</text>
</comment>
<gene>
    <name evidence="3" type="ORF">AB0D65_34600</name>
</gene>
<evidence type="ECO:0000313" key="3">
    <source>
        <dbReference type="EMBL" id="MEU9355994.1"/>
    </source>
</evidence>
<feature type="transmembrane region" description="Helical" evidence="2">
    <location>
        <begin position="206"/>
        <end position="226"/>
    </location>
</feature>
<reference evidence="3 4" key="1">
    <citation type="submission" date="2024-06" db="EMBL/GenBank/DDBJ databases">
        <title>The Natural Products Discovery Center: Release of the First 8490 Sequenced Strains for Exploring Actinobacteria Biosynthetic Diversity.</title>
        <authorList>
            <person name="Kalkreuter E."/>
            <person name="Kautsar S.A."/>
            <person name="Yang D."/>
            <person name="Bader C.D."/>
            <person name="Teijaro C.N."/>
            <person name="Fluegel L."/>
            <person name="Davis C.M."/>
            <person name="Simpson J.R."/>
            <person name="Lauterbach L."/>
            <person name="Steele A.D."/>
            <person name="Gui C."/>
            <person name="Meng S."/>
            <person name="Li G."/>
            <person name="Viehrig K."/>
            <person name="Ye F."/>
            <person name="Su P."/>
            <person name="Kiefer A.F."/>
            <person name="Nichols A."/>
            <person name="Cepeda A.J."/>
            <person name="Yan W."/>
            <person name="Fan B."/>
            <person name="Jiang Y."/>
            <person name="Adhikari A."/>
            <person name="Zheng C.-J."/>
            <person name="Schuster L."/>
            <person name="Cowan T.M."/>
            <person name="Smanski M.J."/>
            <person name="Chevrette M.G."/>
            <person name="De Carvalho L.P.S."/>
            <person name="Shen B."/>
        </authorList>
    </citation>
    <scope>NUCLEOTIDE SEQUENCE [LARGE SCALE GENOMIC DNA]</scope>
    <source>
        <strain evidence="3 4">NPDC048274</strain>
    </source>
</reference>
<accession>A0ABV3EG89</accession>
<keyword evidence="4" id="KW-1185">Reference proteome</keyword>
<keyword evidence="2" id="KW-0812">Transmembrane</keyword>